<comment type="caution">
    <text evidence="1">The sequence shown here is derived from an EMBL/GenBank/DDBJ whole genome shotgun (WGS) entry which is preliminary data.</text>
</comment>
<dbReference type="AlphaFoldDB" id="A0A498HE80"/>
<evidence type="ECO:0000313" key="1">
    <source>
        <dbReference type="EMBL" id="RXH69768.1"/>
    </source>
</evidence>
<keyword evidence="2" id="KW-1185">Reference proteome</keyword>
<reference evidence="1 2" key="1">
    <citation type="submission" date="2018-10" db="EMBL/GenBank/DDBJ databases">
        <title>A high-quality apple genome assembly.</title>
        <authorList>
            <person name="Hu J."/>
        </authorList>
    </citation>
    <scope>NUCLEOTIDE SEQUENCE [LARGE SCALE GENOMIC DNA]</scope>
    <source>
        <strain evidence="2">cv. HFTH1</strain>
        <tissue evidence="1">Young leaf</tissue>
    </source>
</reference>
<dbReference type="Proteomes" id="UP000290289">
    <property type="component" value="Chromosome 16"/>
</dbReference>
<gene>
    <name evidence="1" type="ORF">DVH24_007024</name>
</gene>
<proteinExistence type="predicted"/>
<name>A0A498HE80_MALDO</name>
<evidence type="ECO:0000313" key="2">
    <source>
        <dbReference type="Proteomes" id="UP000290289"/>
    </source>
</evidence>
<protein>
    <submittedName>
        <fullName evidence="1">Uncharacterized protein</fullName>
    </submittedName>
</protein>
<sequence length="139" mass="15357">MAANCARRTLQFSSASAKTLLSRPPSSPFASKASKLTELTSLKPASAPRLAAQKLKFSRFVLVASGGVGRCAVVDPVAQCYRFCLVDVAPVFAQHQLGVPIRRFRYSTIAWPELFLDCSYDDLTFCMSSFEILKTRDRE</sequence>
<dbReference type="EMBL" id="RDQH01000342">
    <property type="protein sequence ID" value="RXH69768.1"/>
    <property type="molecule type" value="Genomic_DNA"/>
</dbReference>
<accession>A0A498HE80</accession>
<organism evidence="1 2">
    <name type="scientific">Malus domestica</name>
    <name type="common">Apple</name>
    <name type="synonym">Pyrus malus</name>
    <dbReference type="NCBI Taxonomy" id="3750"/>
    <lineage>
        <taxon>Eukaryota</taxon>
        <taxon>Viridiplantae</taxon>
        <taxon>Streptophyta</taxon>
        <taxon>Embryophyta</taxon>
        <taxon>Tracheophyta</taxon>
        <taxon>Spermatophyta</taxon>
        <taxon>Magnoliopsida</taxon>
        <taxon>eudicotyledons</taxon>
        <taxon>Gunneridae</taxon>
        <taxon>Pentapetalae</taxon>
        <taxon>rosids</taxon>
        <taxon>fabids</taxon>
        <taxon>Rosales</taxon>
        <taxon>Rosaceae</taxon>
        <taxon>Amygdaloideae</taxon>
        <taxon>Maleae</taxon>
        <taxon>Malus</taxon>
    </lineage>
</organism>